<dbReference type="RefSeq" id="WP_119986943.1">
    <property type="nucleotide sequence ID" value="NZ_CP032489.1"/>
</dbReference>
<dbReference type="PROSITE" id="PS50949">
    <property type="entry name" value="HTH_GNTR"/>
    <property type="match status" value="1"/>
</dbReference>
<evidence type="ECO:0000313" key="6">
    <source>
        <dbReference type="Proteomes" id="UP000266118"/>
    </source>
</evidence>
<protein>
    <submittedName>
        <fullName evidence="5">GntR family transcriptional regulator</fullName>
    </submittedName>
</protein>
<dbReference type="Gene3D" id="3.40.50.2300">
    <property type="match status" value="2"/>
</dbReference>
<feature type="domain" description="HTH gntR-type" evidence="4">
    <location>
        <begin position="14"/>
        <end position="82"/>
    </location>
</feature>
<keyword evidence="3" id="KW-0804">Transcription</keyword>
<dbReference type="PANTHER" id="PTHR38445:SF10">
    <property type="entry name" value="GNTR-FAMILY TRANSCRIPTIONAL REGULATOR"/>
    <property type="match status" value="1"/>
</dbReference>
<dbReference type="EMBL" id="CP032489">
    <property type="protein sequence ID" value="AYD47622.1"/>
    <property type="molecule type" value="Genomic_DNA"/>
</dbReference>
<dbReference type="GO" id="GO:0003700">
    <property type="term" value="F:DNA-binding transcription factor activity"/>
    <property type="evidence" value="ECO:0007669"/>
    <property type="project" value="InterPro"/>
</dbReference>
<dbReference type="SUPFAM" id="SSF53822">
    <property type="entry name" value="Periplasmic binding protein-like I"/>
    <property type="match status" value="1"/>
</dbReference>
<dbReference type="SMART" id="SM00345">
    <property type="entry name" value="HTH_GNTR"/>
    <property type="match status" value="1"/>
</dbReference>
<evidence type="ECO:0000259" key="4">
    <source>
        <dbReference type="PROSITE" id="PS50949"/>
    </source>
</evidence>
<dbReference type="InterPro" id="IPR036388">
    <property type="entry name" value="WH-like_DNA-bd_sf"/>
</dbReference>
<dbReference type="PANTHER" id="PTHR38445">
    <property type="entry name" value="HTH-TYPE TRANSCRIPTIONAL REPRESSOR YTRA"/>
    <property type="match status" value="1"/>
</dbReference>
<keyword evidence="1" id="KW-0805">Transcription regulation</keyword>
<evidence type="ECO:0000256" key="1">
    <source>
        <dbReference type="ARBA" id="ARBA00023015"/>
    </source>
</evidence>
<sequence length="339" mass="38862">MNFDYIKIDPYSATPMYIQLSNAIISAMELGHLKQNDILPSINDVSAELEISRDTAEKGYKRLKGMNVLGSVPGKGYFIRASNYKPRLKIFLLFNKLSAHKKIMYDAFIASLDEDALVDFYIYNNDFKLFKKLLSEKKDDYTHYVIIPHFIEGEDLVPELINHLPPEKVILLDKKLPFLKNKCAVVYENFENDIYGALEKALERLSKYDTIKIIFPKQSYYPKEIITGFKKFCQQYAFRYEVINDLEREKLSIGAVYISVMETDLVTLIEKASEQGVTIGKELGIISYNETPLKRIILKGITTISTDFKQMGILTAGLISSNQIKEVEVPFSIVLRDSL</sequence>
<evidence type="ECO:0000256" key="2">
    <source>
        <dbReference type="ARBA" id="ARBA00023125"/>
    </source>
</evidence>
<evidence type="ECO:0000313" key="5">
    <source>
        <dbReference type="EMBL" id="AYD47622.1"/>
    </source>
</evidence>
<dbReference type="CDD" id="cd07377">
    <property type="entry name" value="WHTH_GntR"/>
    <property type="match status" value="1"/>
</dbReference>
<dbReference type="Proteomes" id="UP000266118">
    <property type="component" value="Chromosome"/>
</dbReference>
<accession>A0A386HPK3</accession>
<dbReference type="Pfam" id="PF00392">
    <property type="entry name" value="GntR"/>
    <property type="match status" value="1"/>
</dbReference>
<keyword evidence="6" id="KW-1185">Reference proteome</keyword>
<name>A0A386HPK3_9BACT</name>
<gene>
    <name evidence="5" type="ORF">D6B99_08390</name>
</gene>
<dbReference type="InterPro" id="IPR028082">
    <property type="entry name" value="Peripla_BP_I"/>
</dbReference>
<dbReference type="InterPro" id="IPR000524">
    <property type="entry name" value="Tscrpt_reg_HTH_GntR"/>
</dbReference>
<dbReference type="AlphaFoldDB" id="A0A386HPK3"/>
<dbReference type="SUPFAM" id="SSF46785">
    <property type="entry name" value="Winged helix' DNA-binding domain"/>
    <property type="match status" value="1"/>
</dbReference>
<evidence type="ECO:0000256" key="3">
    <source>
        <dbReference type="ARBA" id="ARBA00023163"/>
    </source>
</evidence>
<keyword evidence="2" id="KW-0238">DNA-binding</keyword>
<dbReference type="Gene3D" id="1.10.10.10">
    <property type="entry name" value="Winged helix-like DNA-binding domain superfamily/Winged helix DNA-binding domain"/>
    <property type="match status" value="1"/>
</dbReference>
<organism evidence="5 6">
    <name type="scientific">Arachidicoccus soli</name>
    <dbReference type="NCBI Taxonomy" id="2341117"/>
    <lineage>
        <taxon>Bacteria</taxon>
        <taxon>Pseudomonadati</taxon>
        <taxon>Bacteroidota</taxon>
        <taxon>Chitinophagia</taxon>
        <taxon>Chitinophagales</taxon>
        <taxon>Chitinophagaceae</taxon>
        <taxon>Arachidicoccus</taxon>
    </lineage>
</organism>
<proteinExistence type="predicted"/>
<dbReference type="OrthoDB" id="742238at2"/>
<dbReference type="InterPro" id="IPR036390">
    <property type="entry name" value="WH_DNA-bd_sf"/>
</dbReference>
<reference evidence="5 6" key="1">
    <citation type="submission" date="2018-09" db="EMBL/GenBank/DDBJ databases">
        <title>Arachidicoccus sp. nov., a bacterium isolated from soil.</title>
        <authorList>
            <person name="Weon H.-Y."/>
            <person name="Kwon S.-W."/>
            <person name="Lee S.A."/>
        </authorList>
    </citation>
    <scope>NUCLEOTIDE SEQUENCE [LARGE SCALE GENOMIC DNA]</scope>
    <source>
        <strain evidence="5 6">KIS59-12</strain>
    </source>
</reference>
<dbReference type="KEGG" id="ark:D6B99_08390"/>
<dbReference type="GO" id="GO:0003677">
    <property type="term" value="F:DNA binding"/>
    <property type="evidence" value="ECO:0007669"/>
    <property type="project" value="UniProtKB-KW"/>
</dbReference>